<accession>A0A914SDY1</accession>
<reference evidence="3" key="1">
    <citation type="submission" date="2022-11" db="UniProtKB">
        <authorList>
            <consortium name="WormBaseParasite"/>
        </authorList>
    </citation>
    <scope>IDENTIFICATION</scope>
</reference>
<dbReference type="Proteomes" id="UP000887564">
    <property type="component" value="Unplaced"/>
</dbReference>
<evidence type="ECO:0000256" key="1">
    <source>
        <dbReference type="SAM" id="MobiDB-lite"/>
    </source>
</evidence>
<protein>
    <submittedName>
        <fullName evidence="3">Uncharacterized protein</fullName>
    </submittedName>
</protein>
<feature type="region of interest" description="Disordered" evidence="1">
    <location>
        <begin position="1"/>
        <end position="41"/>
    </location>
</feature>
<organism evidence="2 3">
    <name type="scientific">Parascaris equorum</name>
    <name type="common">Equine roundworm</name>
    <dbReference type="NCBI Taxonomy" id="6256"/>
    <lineage>
        <taxon>Eukaryota</taxon>
        <taxon>Metazoa</taxon>
        <taxon>Ecdysozoa</taxon>
        <taxon>Nematoda</taxon>
        <taxon>Chromadorea</taxon>
        <taxon>Rhabditida</taxon>
        <taxon>Spirurina</taxon>
        <taxon>Ascaridomorpha</taxon>
        <taxon>Ascaridoidea</taxon>
        <taxon>Ascarididae</taxon>
        <taxon>Parascaris</taxon>
    </lineage>
</organism>
<evidence type="ECO:0000313" key="3">
    <source>
        <dbReference type="WBParaSite" id="PEQ_0001227101-mRNA-1"/>
    </source>
</evidence>
<keyword evidence="2" id="KW-1185">Reference proteome</keyword>
<evidence type="ECO:0000313" key="2">
    <source>
        <dbReference type="Proteomes" id="UP000887564"/>
    </source>
</evidence>
<dbReference type="WBParaSite" id="PEQ_0001227101-mRNA-1">
    <property type="protein sequence ID" value="PEQ_0001227101-mRNA-1"/>
    <property type="gene ID" value="PEQ_0001227101"/>
</dbReference>
<proteinExistence type="predicted"/>
<name>A0A914SDY1_PAREQ</name>
<dbReference type="AlphaFoldDB" id="A0A914SDY1"/>
<sequence length="72" mass="8375">LQSEQDWESDPELGEPLTKRRRTIEGTITEASSDDPLRSEEDTIPFAEDEYERIVEGMLHAQFVDVQLFLHQ</sequence>
<feature type="compositionally biased region" description="Acidic residues" evidence="1">
    <location>
        <begin position="1"/>
        <end position="13"/>
    </location>
</feature>